<keyword evidence="4" id="KW-0547">Nucleotide-binding</keyword>
<comment type="similarity">
    <text evidence="1">Belongs to the ABC transporter superfamily.</text>
</comment>
<gene>
    <name evidence="7" type="primary">ccmA</name>
    <name evidence="7" type="ORF">ENP47_09565</name>
</gene>
<dbReference type="SMART" id="SM00382">
    <property type="entry name" value="AAA"/>
    <property type="match status" value="1"/>
</dbReference>
<dbReference type="GO" id="GO:0016887">
    <property type="term" value="F:ATP hydrolysis activity"/>
    <property type="evidence" value="ECO:0007669"/>
    <property type="project" value="InterPro"/>
</dbReference>
<dbReference type="PANTHER" id="PTHR42711">
    <property type="entry name" value="ABC TRANSPORTER ATP-BINDING PROTEIN"/>
    <property type="match status" value="1"/>
</dbReference>
<sequence>MNLTATPPNPGKFLPSEPILVVQDLTKRYGWKPALAGVSFVVYPRECFVVFGPNGAGKTTLLRILAGLTRPSRGTISWFGHTFATGASAIRAQLGVVMHRTMLDPELTVEENLDYYAKLYGVPNRRERICRVAAELDLDDRLRDRVRQLSRGLQQRAALARALLHEPQVLLLDEPDTGLDRASRERLIGLITRHCAKGGTVLMTTHAQELGTRLATRAIFLDRGRIAWSASSPEEIERHLQPTTFGQVLV</sequence>
<reference evidence="7" key="1">
    <citation type="journal article" date="2020" name="mSystems">
        <title>Genome- and Community-Level Interaction Insights into Carbon Utilization and Element Cycling Functions of Hydrothermarchaeota in Hydrothermal Sediment.</title>
        <authorList>
            <person name="Zhou Z."/>
            <person name="Liu Y."/>
            <person name="Xu W."/>
            <person name="Pan J."/>
            <person name="Luo Z.H."/>
            <person name="Li M."/>
        </authorList>
    </citation>
    <scope>NUCLEOTIDE SEQUENCE [LARGE SCALE GENOMIC DNA]</scope>
    <source>
        <strain evidence="7">SpSt-222</strain>
    </source>
</reference>
<dbReference type="PANTHER" id="PTHR42711:SF5">
    <property type="entry name" value="ABC TRANSPORTER ATP-BINDING PROTEIN NATA"/>
    <property type="match status" value="1"/>
</dbReference>
<evidence type="ECO:0000256" key="1">
    <source>
        <dbReference type="ARBA" id="ARBA00005417"/>
    </source>
</evidence>
<evidence type="ECO:0000256" key="6">
    <source>
        <dbReference type="ARBA" id="ARBA00022840"/>
    </source>
</evidence>
<proteinExistence type="inferred from homology"/>
<evidence type="ECO:0000313" key="7">
    <source>
        <dbReference type="EMBL" id="HEF65829.1"/>
    </source>
</evidence>
<keyword evidence="5" id="KW-0201">Cytochrome c-type biogenesis</keyword>
<dbReference type="GO" id="GO:0022857">
    <property type="term" value="F:transmembrane transporter activity"/>
    <property type="evidence" value="ECO:0007669"/>
    <property type="project" value="InterPro"/>
</dbReference>
<comment type="caution">
    <text evidence="7">The sequence shown here is derived from an EMBL/GenBank/DDBJ whole genome shotgun (WGS) entry which is preliminary data.</text>
</comment>
<dbReference type="InterPro" id="IPR003593">
    <property type="entry name" value="AAA+_ATPase"/>
</dbReference>
<dbReference type="Gene3D" id="3.40.50.300">
    <property type="entry name" value="P-loop containing nucleotide triphosphate hydrolases"/>
    <property type="match status" value="1"/>
</dbReference>
<evidence type="ECO:0000256" key="4">
    <source>
        <dbReference type="ARBA" id="ARBA00022741"/>
    </source>
</evidence>
<name>A0A7C1FZL6_THERO</name>
<keyword evidence="6 7" id="KW-0067">ATP-binding</keyword>
<dbReference type="Pfam" id="PF00005">
    <property type="entry name" value="ABC_tran"/>
    <property type="match status" value="1"/>
</dbReference>
<dbReference type="GO" id="GO:0017004">
    <property type="term" value="P:cytochrome complex assembly"/>
    <property type="evidence" value="ECO:0007669"/>
    <property type="project" value="UniProtKB-KW"/>
</dbReference>
<evidence type="ECO:0000256" key="5">
    <source>
        <dbReference type="ARBA" id="ARBA00022748"/>
    </source>
</evidence>
<dbReference type="EMBL" id="DSJL01000011">
    <property type="protein sequence ID" value="HEF65829.1"/>
    <property type="molecule type" value="Genomic_DNA"/>
</dbReference>
<evidence type="ECO:0000256" key="2">
    <source>
        <dbReference type="ARBA" id="ARBA00022448"/>
    </source>
</evidence>
<dbReference type="InterPro" id="IPR003439">
    <property type="entry name" value="ABC_transporter-like_ATP-bd"/>
</dbReference>
<dbReference type="CDD" id="cd03230">
    <property type="entry name" value="ABC_DR_subfamily_A"/>
    <property type="match status" value="1"/>
</dbReference>
<dbReference type="InterPro" id="IPR005895">
    <property type="entry name" value="ABC_transptr_haem_export_CcmA"/>
</dbReference>
<keyword evidence="2" id="KW-0813">Transport</keyword>
<dbReference type="SUPFAM" id="SSF52540">
    <property type="entry name" value="P-loop containing nucleoside triphosphate hydrolases"/>
    <property type="match status" value="1"/>
</dbReference>
<keyword evidence="3" id="KW-0536">Nodulation</keyword>
<dbReference type="AlphaFoldDB" id="A0A7C1FZL6"/>
<dbReference type="InterPro" id="IPR050763">
    <property type="entry name" value="ABC_transporter_ATP-binding"/>
</dbReference>
<dbReference type="InterPro" id="IPR027417">
    <property type="entry name" value="P-loop_NTPase"/>
</dbReference>
<evidence type="ECO:0000256" key="3">
    <source>
        <dbReference type="ARBA" id="ARBA00022458"/>
    </source>
</evidence>
<protein>
    <submittedName>
        <fullName evidence="7">Heme ABC exporter ATP-binding protein CcmA</fullName>
    </submittedName>
</protein>
<dbReference type="GO" id="GO:0005524">
    <property type="term" value="F:ATP binding"/>
    <property type="evidence" value="ECO:0007669"/>
    <property type="project" value="UniProtKB-KW"/>
</dbReference>
<organism evidence="7">
    <name type="scientific">Thermomicrobium roseum</name>
    <dbReference type="NCBI Taxonomy" id="500"/>
    <lineage>
        <taxon>Bacteria</taxon>
        <taxon>Pseudomonadati</taxon>
        <taxon>Thermomicrobiota</taxon>
        <taxon>Thermomicrobia</taxon>
        <taxon>Thermomicrobiales</taxon>
        <taxon>Thermomicrobiaceae</taxon>
        <taxon>Thermomicrobium</taxon>
    </lineage>
</organism>
<dbReference type="PROSITE" id="PS50893">
    <property type="entry name" value="ABC_TRANSPORTER_2"/>
    <property type="match status" value="1"/>
</dbReference>
<accession>A0A7C1FZL6</accession>
<dbReference type="NCBIfam" id="TIGR01189">
    <property type="entry name" value="ccmA"/>
    <property type="match status" value="1"/>
</dbReference>